<protein>
    <submittedName>
        <fullName evidence="10">Putative ABC transporter permease protein</fullName>
    </submittedName>
</protein>
<dbReference type="GO" id="GO:0005886">
    <property type="term" value="C:plasma membrane"/>
    <property type="evidence" value="ECO:0007669"/>
    <property type="project" value="UniProtKB-SubCell"/>
</dbReference>
<feature type="transmembrane region" description="Helical" evidence="8">
    <location>
        <begin position="154"/>
        <end position="172"/>
    </location>
</feature>
<keyword evidence="2" id="KW-0813">Transport</keyword>
<evidence type="ECO:0000256" key="5">
    <source>
        <dbReference type="ARBA" id="ARBA00022692"/>
    </source>
</evidence>
<dbReference type="Proteomes" id="UP000019491">
    <property type="component" value="Unassembled WGS sequence"/>
</dbReference>
<gene>
    <name evidence="10" type="ORF">RW1_041_00100</name>
</gene>
<keyword evidence="5 8" id="KW-0812">Transmembrane</keyword>
<evidence type="ECO:0000256" key="3">
    <source>
        <dbReference type="ARBA" id="ARBA00022475"/>
    </source>
</evidence>
<feature type="transmembrane region" description="Helical" evidence="8">
    <location>
        <begin position="31"/>
        <end position="51"/>
    </location>
</feature>
<evidence type="ECO:0000256" key="8">
    <source>
        <dbReference type="SAM" id="Phobius"/>
    </source>
</evidence>
<evidence type="ECO:0000256" key="9">
    <source>
        <dbReference type="SAM" id="SignalP"/>
    </source>
</evidence>
<keyword evidence="3" id="KW-1003">Cell membrane</keyword>
<dbReference type="Pfam" id="PF02653">
    <property type="entry name" value="BPD_transp_2"/>
    <property type="match status" value="1"/>
</dbReference>
<dbReference type="GO" id="GO:0022857">
    <property type="term" value="F:transmembrane transporter activity"/>
    <property type="evidence" value="ECO:0007669"/>
    <property type="project" value="InterPro"/>
</dbReference>
<dbReference type="PANTHER" id="PTHR32196">
    <property type="entry name" value="ABC TRANSPORTER PERMEASE PROTEIN YPHD-RELATED-RELATED"/>
    <property type="match status" value="1"/>
</dbReference>
<feature type="signal peptide" evidence="9">
    <location>
        <begin position="1"/>
        <end position="21"/>
    </location>
</feature>
<evidence type="ECO:0000256" key="6">
    <source>
        <dbReference type="ARBA" id="ARBA00022989"/>
    </source>
</evidence>
<evidence type="ECO:0000313" key="10">
    <source>
        <dbReference type="EMBL" id="GAF47465.1"/>
    </source>
</evidence>
<dbReference type="PANTHER" id="PTHR32196:SF21">
    <property type="entry name" value="ABC TRANSPORTER PERMEASE PROTEIN YPHD-RELATED"/>
    <property type="match status" value="1"/>
</dbReference>
<dbReference type="EMBL" id="BAWF01000041">
    <property type="protein sequence ID" value="GAF47465.1"/>
    <property type="molecule type" value="Genomic_DNA"/>
</dbReference>
<dbReference type="CDD" id="cd06579">
    <property type="entry name" value="TM_PBP1_transp_AraH_like"/>
    <property type="match status" value="1"/>
</dbReference>
<evidence type="ECO:0000313" key="11">
    <source>
        <dbReference type="Proteomes" id="UP000019491"/>
    </source>
</evidence>
<evidence type="ECO:0000256" key="7">
    <source>
        <dbReference type="ARBA" id="ARBA00023136"/>
    </source>
</evidence>
<comment type="caution">
    <text evidence="10">The sequence shown here is derived from an EMBL/GenBank/DDBJ whole genome shotgun (WGS) entry which is preliminary data.</text>
</comment>
<feature type="transmembrane region" description="Helical" evidence="8">
    <location>
        <begin position="233"/>
        <end position="250"/>
    </location>
</feature>
<feature type="transmembrane region" description="Helical" evidence="8">
    <location>
        <begin position="113"/>
        <end position="134"/>
    </location>
</feature>
<feature type="transmembrane region" description="Helical" evidence="8">
    <location>
        <begin position="282"/>
        <end position="302"/>
    </location>
</feature>
<feature type="transmembrane region" description="Helical" evidence="8">
    <location>
        <begin position="83"/>
        <end position="106"/>
    </location>
</feature>
<accession>X0R924</accession>
<evidence type="ECO:0000256" key="2">
    <source>
        <dbReference type="ARBA" id="ARBA00022448"/>
    </source>
</evidence>
<comment type="subcellular location">
    <subcellularLocation>
        <location evidence="1">Cell membrane</location>
        <topology evidence="1">Multi-pass membrane protein</topology>
    </subcellularLocation>
</comment>
<keyword evidence="4" id="KW-0997">Cell inner membrane</keyword>
<organism evidence="10 11">
    <name type="scientific">Rhodococcus wratislaviensis NBRC 100605</name>
    <dbReference type="NCBI Taxonomy" id="1219028"/>
    <lineage>
        <taxon>Bacteria</taxon>
        <taxon>Bacillati</taxon>
        <taxon>Actinomycetota</taxon>
        <taxon>Actinomycetes</taxon>
        <taxon>Mycobacteriales</taxon>
        <taxon>Nocardiaceae</taxon>
        <taxon>Rhodococcus</taxon>
    </lineage>
</organism>
<proteinExistence type="predicted"/>
<keyword evidence="9" id="KW-0732">Signal</keyword>
<reference evidence="10 11" key="1">
    <citation type="submission" date="2014-02" db="EMBL/GenBank/DDBJ databases">
        <title>Whole genome shotgun sequence of Rhodococcus wratislaviensis NBRC 100605.</title>
        <authorList>
            <person name="Hosoyama A."/>
            <person name="Tsuchikane K."/>
            <person name="Yoshida I."/>
            <person name="Ohji S."/>
            <person name="Ichikawa N."/>
            <person name="Yamazoe A."/>
            <person name="Fujita N."/>
        </authorList>
    </citation>
    <scope>NUCLEOTIDE SEQUENCE [LARGE SCALE GENOMIC DNA]</scope>
    <source>
        <strain evidence="10 11">NBRC 100605</strain>
    </source>
</reference>
<sequence>MLGPWAVPLLFVALCVVFSVAAPDTFATTTNVRVMIVGQATILLLSIAILIPLRAGDFDLSVSAVMVLSACVLGYLTAHGYSAFTACLVALLIGPIIGFVNGMLVVRIGIDSFIATLGTLTILVGLSSLVSGGALMTTVPAELLNFSRLSVLDLTMSVWLGWGIALVVYYVFEWTPAGRYLLFIGNNTEAARLAGLRVNAYRQGMYVVSGTLSALAGLLVAGSLGSIDPTASGAYLLPPITAAFLGASAIKLGRFNVVGTLVAIYLVAVGVTGLQMLGLESWIADVFNGTLLVFAVGLTIFLRRGSSK</sequence>
<evidence type="ECO:0000256" key="4">
    <source>
        <dbReference type="ARBA" id="ARBA00022519"/>
    </source>
</evidence>
<dbReference type="AlphaFoldDB" id="X0R924"/>
<dbReference type="InterPro" id="IPR001851">
    <property type="entry name" value="ABC_transp_permease"/>
</dbReference>
<name>X0R924_RHOWR</name>
<feature type="chain" id="PRO_5039469745" evidence="9">
    <location>
        <begin position="22"/>
        <end position="308"/>
    </location>
</feature>
<feature type="transmembrane region" description="Helical" evidence="8">
    <location>
        <begin position="206"/>
        <end position="227"/>
    </location>
</feature>
<feature type="transmembrane region" description="Helical" evidence="8">
    <location>
        <begin position="257"/>
        <end position="276"/>
    </location>
</feature>
<keyword evidence="6 8" id="KW-1133">Transmembrane helix</keyword>
<keyword evidence="7 8" id="KW-0472">Membrane</keyword>
<keyword evidence="11" id="KW-1185">Reference proteome</keyword>
<evidence type="ECO:0000256" key="1">
    <source>
        <dbReference type="ARBA" id="ARBA00004651"/>
    </source>
</evidence>